<accession>A0AAN7H675</accession>
<evidence type="ECO:0000313" key="3">
    <source>
        <dbReference type="Proteomes" id="UP001303760"/>
    </source>
</evidence>
<feature type="region of interest" description="Disordered" evidence="1">
    <location>
        <begin position="61"/>
        <end position="136"/>
    </location>
</feature>
<feature type="compositionally biased region" description="Basic residues" evidence="1">
    <location>
        <begin position="82"/>
        <end position="94"/>
    </location>
</feature>
<comment type="caution">
    <text evidence="2">The sequence shown here is derived from an EMBL/GenBank/DDBJ whole genome shotgun (WGS) entry which is preliminary data.</text>
</comment>
<feature type="compositionally biased region" description="Low complexity" evidence="1">
    <location>
        <begin position="72"/>
        <end position="81"/>
    </location>
</feature>
<feature type="compositionally biased region" description="Low complexity" evidence="1">
    <location>
        <begin position="282"/>
        <end position="299"/>
    </location>
</feature>
<keyword evidence="3" id="KW-1185">Reference proteome</keyword>
<dbReference type="EMBL" id="MU860165">
    <property type="protein sequence ID" value="KAK4236926.1"/>
    <property type="molecule type" value="Genomic_DNA"/>
</dbReference>
<evidence type="ECO:0008006" key="4">
    <source>
        <dbReference type="Google" id="ProtNLM"/>
    </source>
</evidence>
<feature type="region of interest" description="Disordered" evidence="1">
    <location>
        <begin position="281"/>
        <end position="345"/>
    </location>
</feature>
<organism evidence="2 3">
    <name type="scientific">Achaetomium macrosporum</name>
    <dbReference type="NCBI Taxonomy" id="79813"/>
    <lineage>
        <taxon>Eukaryota</taxon>
        <taxon>Fungi</taxon>
        <taxon>Dikarya</taxon>
        <taxon>Ascomycota</taxon>
        <taxon>Pezizomycotina</taxon>
        <taxon>Sordariomycetes</taxon>
        <taxon>Sordariomycetidae</taxon>
        <taxon>Sordariales</taxon>
        <taxon>Chaetomiaceae</taxon>
        <taxon>Achaetomium</taxon>
    </lineage>
</organism>
<sequence length="345" mass="38281">MPTYLCHGFRWQRPSIRIYVIVQDVGDASPEWIIAPEGSQSILKSFYEVFTFLPYCSPERGRYTPTRDADSDPSSRAASYRRGNRSQSRGRGRSQSHSTSQSRSRSRPRQQQPLPDLPAKGESEAGNGGTASEDGLSAQSWSAVKLLEEYDPRDLDTVSRPYAYVADYAVRIDLSCSIVDEIARYEQQQLQSAHPAISIPSKDSSSAEGQPGWFEELRDQLQRGEEIRWYVVVNGDEVRDYRSEEPIDEGAKQGPHHRQHTHQQLIFEDGDQERVRVRERSPALATTNGNANANAKPNGSRTLGSRISFNALSAAGRPKTLGSKGSGGGKLRRCFGSGKDDVCSS</sequence>
<feature type="compositionally biased region" description="Polar residues" evidence="1">
    <location>
        <begin position="300"/>
        <end position="311"/>
    </location>
</feature>
<reference evidence="2" key="1">
    <citation type="journal article" date="2023" name="Mol. Phylogenet. Evol.">
        <title>Genome-scale phylogeny and comparative genomics of the fungal order Sordariales.</title>
        <authorList>
            <person name="Hensen N."/>
            <person name="Bonometti L."/>
            <person name="Westerberg I."/>
            <person name="Brannstrom I.O."/>
            <person name="Guillou S."/>
            <person name="Cros-Aarteil S."/>
            <person name="Calhoun S."/>
            <person name="Haridas S."/>
            <person name="Kuo A."/>
            <person name="Mondo S."/>
            <person name="Pangilinan J."/>
            <person name="Riley R."/>
            <person name="LaButti K."/>
            <person name="Andreopoulos B."/>
            <person name="Lipzen A."/>
            <person name="Chen C."/>
            <person name="Yan M."/>
            <person name="Daum C."/>
            <person name="Ng V."/>
            <person name="Clum A."/>
            <person name="Steindorff A."/>
            <person name="Ohm R.A."/>
            <person name="Martin F."/>
            <person name="Silar P."/>
            <person name="Natvig D.O."/>
            <person name="Lalanne C."/>
            <person name="Gautier V."/>
            <person name="Ament-Velasquez S.L."/>
            <person name="Kruys A."/>
            <person name="Hutchinson M.I."/>
            <person name="Powell A.J."/>
            <person name="Barry K."/>
            <person name="Miller A.N."/>
            <person name="Grigoriev I.V."/>
            <person name="Debuchy R."/>
            <person name="Gladieux P."/>
            <person name="Hiltunen Thoren M."/>
            <person name="Johannesson H."/>
        </authorList>
    </citation>
    <scope>NUCLEOTIDE SEQUENCE</scope>
    <source>
        <strain evidence="2">CBS 532.94</strain>
    </source>
</reference>
<name>A0AAN7H675_9PEZI</name>
<gene>
    <name evidence="2" type="ORF">C8A03DRAFT_45163</name>
</gene>
<feature type="compositionally biased region" description="Basic and acidic residues" evidence="1">
    <location>
        <begin position="61"/>
        <end position="70"/>
    </location>
</feature>
<dbReference type="Proteomes" id="UP001303760">
    <property type="component" value="Unassembled WGS sequence"/>
</dbReference>
<evidence type="ECO:0000256" key="1">
    <source>
        <dbReference type="SAM" id="MobiDB-lite"/>
    </source>
</evidence>
<evidence type="ECO:0000313" key="2">
    <source>
        <dbReference type="EMBL" id="KAK4236926.1"/>
    </source>
</evidence>
<dbReference type="AlphaFoldDB" id="A0AAN7H675"/>
<proteinExistence type="predicted"/>
<protein>
    <recommendedName>
        <fullName evidence="4">Developmental regulator protein</fullName>
    </recommendedName>
</protein>
<reference evidence="2" key="2">
    <citation type="submission" date="2023-05" db="EMBL/GenBank/DDBJ databases">
        <authorList>
            <consortium name="Lawrence Berkeley National Laboratory"/>
            <person name="Steindorff A."/>
            <person name="Hensen N."/>
            <person name="Bonometti L."/>
            <person name="Westerberg I."/>
            <person name="Brannstrom I.O."/>
            <person name="Guillou S."/>
            <person name="Cros-Aarteil S."/>
            <person name="Calhoun S."/>
            <person name="Haridas S."/>
            <person name="Kuo A."/>
            <person name="Mondo S."/>
            <person name="Pangilinan J."/>
            <person name="Riley R."/>
            <person name="Labutti K."/>
            <person name="Andreopoulos B."/>
            <person name="Lipzen A."/>
            <person name="Chen C."/>
            <person name="Yanf M."/>
            <person name="Daum C."/>
            <person name="Ng V."/>
            <person name="Clum A."/>
            <person name="Ohm R."/>
            <person name="Martin F."/>
            <person name="Silar P."/>
            <person name="Natvig D."/>
            <person name="Lalanne C."/>
            <person name="Gautier V."/>
            <person name="Ament-Velasquez S.L."/>
            <person name="Kruys A."/>
            <person name="Hutchinson M.I."/>
            <person name="Powell A.J."/>
            <person name="Barry K."/>
            <person name="Miller A.N."/>
            <person name="Grigoriev I.V."/>
            <person name="Debuchy R."/>
            <person name="Gladieux P."/>
            <person name="Thoren M.H."/>
            <person name="Johannesson H."/>
        </authorList>
    </citation>
    <scope>NUCLEOTIDE SEQUENCE</scope>
    <source>
        <strain evidence="2">CBS 532.94</strain>
    </source>
</reference>